<dbReference type="InterPro" id="IPR041078">
    <property type="entry name" value="Plavaka"/>
</dbReference>
<evidence type="ECO:0000313" key="1">
    <source>
        <dbReference type="EMBL" id="KAB5587486.1"/>
    </source>
</evidence>
<keyword evidence="2" id="KW-1185">Reference proteome</keyword>
<reference evidence="1 2" key="1">
    <citation type="journal article" date="2019" name="Fungal Biol. Biotechnol.">
        <title>Draft genome sequence of fastidious pathogen Ceratobasidium theobromae, which causes vascular-streak dieback in Theobroma cacao.</title>
        <authorList>
            <person name="Ali S.S."/>
            <person name="Asman A."/>
            <person name="Shao J."/>
            <person name="Firmansyah A.P."/>
            <person name="Susilo A.W."/>
            <person name="Rosmana A."/>
            <person name="McMahon P."/>
            <person name="Junaid M."/>
            <person name="Guest D."/>
            <person name="Kheng T.Y."/>
            <person name="Meinhardt L.W."/>
            <person name="Bailey B.A."/>
        </authorList>
    </citation>
    <scope>NUCLEOTIDE SEQUENCE [LARGE SCALE GENOMIC DNA]</scope>
    <source>
        <strain evidence="1 2">CT2</strain>
    </source>
</reference>
<dbReference type="Proteomes" id="UP000383932">
    <property type="component" value="Unassembled WGS sequence"/>
</dbReference>
<accession>A0A5N5Q7U6</accession>
<dbReference type="AlphaFoldDB" id="A0A5N5Q7U6"/>
<proteinExistence type="predicted"/>
<protein>
    <submittedName>
        <fullName evidence="1">Uncharacterized protein</fullName>
    </submittedName>
</protein>
<dbReference type="OrthoDB" id="2418900at2759"/>
<organism evidence="1 2">
    <name type="scientific">Ceratobasidium theobromae</name>
    <dbReference type="NCBI Taxonomy" id="1582974"/>
    <lineage>
        <taxon>Eukaryota</taxon>
        <taxon>Fungi</taxon>
        <taxon>Dikarya</taxon>
        <taxon>Basidiomycota</taxon>
        <taxon>Agaricomycotina</taxon>
        <taxon>Agaricomycetes</taxon>
        <taxon>Cantharellales</taxon>
        <taxon>Ceratobasidiaceae</taxon>
        <taxon>Ceratobasidium</taxon>
    </lineage>
</organism>
<sequence length="221" mass="24916">MKNAGDYHAVLADAARLWGGEFISQPVLTEFDGQQFEHYVHYQPVFPALSRIVSDAELAVDMVYYPVQQYVHCPGTVDGSMQVWEELWHGRTWWELQYRIASNQCILYLVLYIDETNVSTIGGVKVWPVYIWVGNLPASIRKQRGKKGGAILIGYLPKARSDSGVSDLAAFRCKVYHDALNTMFESLKIPSRYGVPMRCGDGKVREFIPVIGAGSADYMEL</sequence>
<comment type="caution">
    <text evidence="1">The sequence shown here is derived from an EMBL/GenBank/DDBJ whole genome shotgun (WGS) entry which is preliminary data.</text>
</comment>
<gene>
    <name evidence="1" type="ORF">CTheo_9075</name>
</gene>
<evidence type="ECO:0000313" key="2">
    <source>
        <dbReference type="Proteomes" id="UP000383932"/>
    </source>
</evidence>
<dbReference type="Pfam" id="PF18759">
    <property type="entry name" value="Plavaka"/>
    <property type="match status" value="1"/>
</dbReference>
<dbReference type="EMBL" id="SSOP01001051">
    <property type="protein sequence ID" value="KAB5587486.1"/>
    <property type="molecule type" value="Genomic_DNA"/>
</dbReference>
<name>A0A5N5Q7U6_9AGAM</name>